<evidence type="ECO:0000259" key="3">
    <source>
        <dbReference type="Pfam" id="PF14238"/>
    </source>
</evidence>
<feature type="transmembrane region" description="Helical" evidence="2">
    <location>
        <begin position="5"/>
        <end position="21"/>
    </location>
</feature>
<keyword evidence="2" id="KW-1133">Transmembrane helix</keyword>
<dbReference type="EMBL" id="PDTI01000014">
    <property type="protein sequence ID" value="PIE63177.1"/>
    <property type="molecule type" value="Genomic_DNA"/>
</dbReference>
<evidence type="ECO:0000256" key="1">
    <source>
        <dbReference type="SAM" id="MobiDB-lite"/>
    </source>
</evidence>
<gene>
    <name evidence="4" type="ORF">CSA25_01600</name>
</gene>
<dbReference type="Pfam" id="PF14238">
    <property type="entry name" value="DUF4340"/>
    <property type="match status" value="1"/>
</dbReference>
<sequence length="334" mass="37401">MKKEYIILIILIIGLSVYLALKKNDQVHYELPTIPQVDTTRIDRVEISKADRLVVLNKDQKDWTVTDKKFPANPDEIELLLGTLKKMTLSALASEAKDLFRYELDDTQAVKVKALAGKEVVLSLAVGKPAASYNHTFIYLDDKDQTVYQANGNFKHQFDRSADDFRDKKVLGFDPDSMKKITLDKQGKTVTLVKAPVPQKPDQEQGAPQKELPSEKTAPREMVWTNQTGDVADQKTISDLLSSLSDLKCQAFLDDANAARLKDTQPSCKILLENDKTFILNLFDKNDRQDVEGSCSSTPYAFTLSSYKAQDIGAYTDKLLGIEQQEGSESADNE</sequence>
<feature type="region of interest" description="Disordered" evidence="1">
    <location>
        <begin position="194"/>
        <end position="221"/>
    </location>
</feature>
<name>A0A2G6MSV0_9BACT</name>
<protein>
    <recommendedName>
        <fullName evidence="3">DUF4340 domain-containing protein</fullName>
    </recommendedName>
</protein>
<evidence type="ECO:0000313" key="5">
    <source>
        <dbReference type="Proteomes" id="UP000231203"/>
    </source>
</evidence>
<keyword evidence="2" id="KW-0812">Transmembrane</keyword>
<dbReference type="Proteomes" id="UP000231203">
    <property type="component" value="Unassembled WGS sequence"/>
</dbReference>
<evidence type="ECO:0000256" key="2">
    <source>
        <dbReference type="SAM" id="Phobius"/>
    </source>
</evidence>
<evidence type="ECO:0000313" key="4">
    <source>
        <dbReference type="EMBL" id="PIE63177.1"/>
    </source>
</evidence>
<organism evidence="4 5">
    <name type="scientific">Desulfobacter postgatei</name>
    <dbReference type="NCBI Taxonomy" id="2293"/>
    <lineage>
        <taxon>Bacteria</taxon>
        <taxon>Pseudomonadati</taxon>
        <taxon>Thermodesulfobacteriota</taxon>
        <taxon>Desulfobacteria</taxon>
        <taxon>Desulfobacterales</taxon>
        <taxon>Desulfobacteraceae</taxon>
        <taxon>Desulfobacter</taxon>
    </lineage>
</organism>
<dbReference type="InterPro" id="IPR025641">
    <property type="entry name" value="DUF4340"/>
</dbReference>
<reference evidence="4 5" key="1">
    <citation type="submission" date="2017-10" db="EMBL/GenBank/DDBJ databases">
        <title>Novel microbial diversity and functional potential in the marine mammal oral microbiome.</title>
        <authorList>
            <person name="Dudek N.K."/>
            <person name="Sun C.L."/>
            <person name="Burstein D."/>
            <person name="Kantor R.S."/>
            <person name="Aliaga Goltsman D.S."/>
            <person name="Bik E.M."/>
            <person name="Thomas B.C."/>
            <person name="Banfield J.F."/>
            <person name="Relman D.A."/>
        </authorList>
    </citation>
    <scope>NUCLEOTIDE SEQUENCE [LARGE SCALE GENOMIC DNA]</scope>
    <source>
        <strain evidence="4">DOLJORAL78_47_202</strain>
    </source>
</reference>
<comment type="caution">
    <text evidence="4">The sequence shown here is derived from an EMBL/GenBank/DDBJ whole genome shotgun (WGS) entry which is preliminary data.</text>
</comment>
<accession>A0A2G6MSV0</accession>
<keyword evidence="2" id="KW-0472">Membrane</keyword>
<proteinExistence type="predicted"/>
<feature type="domain" description="DUF4340" evidence="3">
    <location>
        <begin position="63"/>
        <end position="261"/>
    </location>
</feature>
<dbReference type="AlphaFoldDB" id="A0A2G6MSV0"/>